<dbReference type="PROSITE" id="PS50943">
    <property type="entry name" value="HTH_CROC1"/>
    <property type="match status" value="1"/>
</dbReference>
<organism evidence="2 3">
    <name type="scientific">Hungatella hathewayi</name>
    <dbReference type="NCBI Taxonomy" id="154046"/>
    <lineage>
        <taxon>Bacteria</taxon>
        <taxon>Bacillati</taxon>
        <taxon>Bacillota</taxon>
        <taxon>Clostridia</taxon>
        <taxon>Lachnospirales</taxon>
        <taxon>Lachnospiraceae</taxon>
        <taxon>Hungatella</taxon>
    </lineage>
</organism>
<dbReference type="InterPro" id="IPR001387">
    <property type="entry name" value="Cro/C1-type_HTH"/>
</dbReference>
<protein>
    <submittedName>
        <fullName evidence="2">XRE family transcriptional regulator</fullName>
    </submittedName>
</protein>
<sequence length="164" mass="18310">MGRGPMNENQNVYFQARKKAAAYNERLWSREGAAELLGISVSTLADYELGNTKVVPVDKVVLMADLYKTPELITGYCMRECPVHGFLPLATEEKSLEGIALRLLQNFNEDSLKNMRDSLIEITADGKITKDELPALEKIIGQLEKMAEVISEMKIAGEKYLNGK</sequence>
<reference evidence="2 3" key="1">
    <citation type="submission" date="2018-08" db="EMBL/GenBank/DDBJ databases">
        <title>A genome reference for cultivated species of the human gut microbiota.</title>
        <authorList>
            <person name="Zou Y."/>
            <person name="Xue W."/>
            <person name="Luo G."/>
        </authorList>
    </citation>
    <scope>NUCLEOTIDE SEQUENCE [LARGE SCALE GENOMIC DNA]</scope>
    <source>
        <strain evidence="2 3">AF19-13AC</strain>
    </source>
</reference>
<comment type="caution">
    <text evidence="2">The sequence shown here is derived from an EMBL/GenBank/DDBJ whole genome shotgun (WGS) entry which is preliminary data.</text>
</comment>
<dbReference type="Pfam" id="PF13560">
    <property type="entry name" value="HTH_31"/>
    <property type="match status" value="1"/>
</dbReference>
<evidence type="ECO:0000259" key="1">
    <source>
        <dbReference type="PROSITE" id="PS50943"/>
    </source>
</evidence>
<proteinExistence type="predicted"/>
<gene>
    <name evidence="2" type="ORF">DWX31_15005</name>
</gene>
<evidence type="ECO:0000313" key="3">
    <source>
        <dbReference type="Proteomes" id="UP000261023"/>
    </source>
</evidence>
<dbReference type="OrthoDB" id="1685177at2"/>
<dbReference type="EMBL" id="QTJW01000009">
    <property type="protein sequence ID" value="RGD69896.1"/>
    <property type="molecule type" value="Genomic_DNA"/>
</dbReference>
<dbReference type="AlphaFoldDB" id="A0A3E3DLM4"/>
<feature type="domain" description="HTH cro/C1-type" evidence="1">
    <location>
        <begin position="28"/>
        <end position="73"/>
    </location>
</feature>
<accession>A0A3E3DLM4</accession>
<name>A0A3E3DLM4_9FIRM</name>
<dbReference type="Proteomes" id="UP000261023">
    <property type="component" value="Unassembled WGS sequence"/>
</dbReference>
<evidence type="ECO:0000313" key="2">
    <source>
        <dbReference type="EMBL" id="RGD69896.1"/>
    </source>
</evidence>
<dbReference type="CDD" id="cd00093">
    <property type="entry name" value="HTH_XRE"/>
    <property type="match status" value="1"/>
</dbReference>